<evidence type="ECO:0000259" key="6">
    <source>
        <dbReference type="PROSITE" id="PS50011"/>
    </source>
</evidence>
<keyword evidence="8" id="KW-1185">Reference proteome</keyword>
<accession>A0AAD7FEF8</accession>
<evidence type="ECO:0000313" key="7">
    <source>
        <dbReference type="EMBL" id="KAJ7619317.1"/>
    </source>
</evidence>
<dbReference type="InterPro" id="IPR000719">
    <property type="entry name" value="Prot_kinase_dom"/>
</dbReference>
<evidence type="ECO:0000256" key="4">
    <source>
        <dbReference type="ARBA" id="ARBA00022777"/>
    </source>
</evidence>
<dbReference type="PANTHER" id="PTHR43671:SF13">
    <property type="entry name" value="SERINE_THREONINE-PROTEIN KINASE NEK2"/>
    <property type="match status" value="1"/>
</dbReference>
<name>A0AAD7FEF8_9AGAR</name>
<sequence length="109" mass="11906">MAPELLDPNRYGGKFVRTPATDIYAFGCVCFELYTGQPPFHGLGPAALIKIMNGERAQRPSVVPPISDNLWSEITQYWANDFASRPTAEVVLQNPVWSLPNGASPTGRG</sequence>
<dbReference type="InterPro" id="IPR050660">
    <property type="entry name" value="NEK_Ser/Thr_kinase"/>
</dbReference>
<evidence type="ECO:0000256" key="5">
    <source>
        <dbReference type="ARBA" id="ARBA00022840"/>
    </source>
</evidence>
<dbReference type="EMBL" id="JARKIF010000018">
    <property type="protein sequence ID" value="KAJ7619317.1"/>
    <property type="molecule type" value="Genomic_DNA"/>
</dbReference>
<protein>
    <recommendedName>
        <fullName evidence="1">non-specific serine/threonine protein kinase</fullName>
        <ecNumber evidence="1">2.7.11.1</ecNumber>
    </recommendedName>
</protein>
<reference evidence="7" key="1">
    <citation type="submission" date="2023-03" db="EMBL/GenBank/DDBJ databases">
        <title>Massive genome expansion in bonnet fungi (Mycena s.s.) driven by repeated elements and novel gene families across ecological guilds.</title>
        <authorList>
            <consortium name="Lawrence Berkeley National Laboratory"/>
            <person name="Harder C.B."/>
            <person name="Miyauchi S."/>
            <person name="Viragh M."/>
            <person name="Kuo A."/>
            <person name="Thoen E."/>
            <person name="Andreopoulos B."/>
            <person name="Lu D."/>
            <person name="Skrede I."/>
            <person name="Drula E."/>
            <person name="Henrissat B."/>
            <person name="Morin E."/>
            <person name="Kohler A."/>
            <person name="Barry K."/>
            <person name="LaButti K."/>
            <person name="Morin E."/>
            <person name="Salamov A."/>
            <person name="Lipzen A."/>
            <person name="Mereny Z."/>
            <person name="Hegedus B."/>
            <person name="Baldrian P."/>
            <person name="Stursova M."/>
            <person name="Weitz H."/>
            <person name="Taylor A."/>
            <person name="Grigoriev I.V."/>
            <person name="Nagy L.G."/>
            <person name="Martin F."/>
            <person name="Kauserud H."/>
        </authorList>
    </citation>
    <scope>NUCLEOTIDE SEQUENCE</scope>
    <source>
        <strain evidence="7">9284</strain>
    </source>
</reference>
<dbReference type="Gene3D" id="1.10.510.10">
    <property type="entry name" value="Transferase(Phosphotransferase) domain 1"/>
    <property type="match status" value="1"/>
</dbReference>
<dbReference type="GO" id="GO:0004674">
    <property type="term" value="F:protein serine/threonine kinase activity"/>
    <property type="evidence" value="ECO:0007669"/>
    <property type="project" value="UniProtKB-EC"/>
</dbReference>
<evidence type="ECO:0000256" key="1">
    <source>
        <dbReference type="ARBA" id="ARBA00012513"/>
    </source>
</evidence>
<dbReference type="Pfam" id="PF07714">
    <property type="entry name" value="PK_Tyr_Ser-Thr"/>
    <property type="match status" value="1"/>
</dbReference>
<evidence type="ECO:0000256" key="2">
    <source>
        <dbReference type="ARBA" id="ARBA00022679"/>
    </source>
</evidence>
<keyword evidence="2" id="KW-0808">Transferase</keyword>
<evidence type="ECO:0000313" key="8">
    <source>
        <dbReference type="Proteomes" id="UP001221142"/>
    </source>
</evidence>
<feature type="domain" description="Protein kinase" evidence="6">
    <location>
        <begin position="1"/>
        <end position="97"/>
    </location>
</feature>
<organism evidence="7 8">
    <name type="scientific">Roridomyces roridus</name>
    <dbReference type="NCBI Taxonomy" id="1738132"/>
    <lineage>
        <taxon>Eukaryota</taxon>
        <taxon>Fungi</taxon>
        <taxon>Dikarya</taxon>
        <taxon>Basidiomycota</taxon>
        <taxon>Agaricomycotina</taxon>
        <taxon>Agaricomycetes</taxon>
        <taxon>Agaricomycetidae</taxon>
        <taxon>Agaricales</taxon>
        <taxon>Marasmiineae</taxon>
        <taxon>Mycenaceae</taxon>
        <taxon>Roridomyces</taxon>
    </lineage>
</organism>
<dbReference type="InterPro" id="IPR001245">
    <property type="entry name" value="Ser-Thr/Tyr_kinase_cat_dom"/>
</dbReference>
<gene>
    <name evidence="7" type="ORF">FB45DRAFT_930438</name>
</gene>
<comment type="caution">
    <text evidence="7">The sequence shown here is derived from an EMBL/GenBank/DDBJ whole genome shotgun (WGS) entry which is preliminary data.</text>
</comment>
<evidence type="ECO:0000256" key="3">
    <source>
        <dbReference type="ARBA" id="ARBA00022741"/>
    </source>
</evidence>
<keyword evidence="5" id="KW-0067">ATP-binding</keyword>
<dbReference type="PANTHER" id="PTHR43671">
    <property type="entry name" value="SERINE/THREONINE-PROTEIN KINASE NEK"/>
    <property type="match status" value="1"/>
</dbReference>
<feature type="non-terminal residue" evidence="7">
    <location>
        <position position="1"/>
    </location>
</feature>
<dbReference type="AlphaFoldDB" id="A0AAD7FEF8"/>
<dbReference type="SUPFAM" id="SSF56112">
    <property type="entry name" value="Protein kinase-like (PK-like)"/>
    <property type="match status" value="1"/>
</dbReference>
<proteinExistence type="predicted"/>
<dbReference type="GO" id="GO:0005524">
    <property type="term" value="F:ATP binding"/>
    <property type="evidence" value="ECO:0007669"/>
    <property type="project" value="UniProtKB-KW"/>
</dbReference>
<dbReference type="InterPro" id="IPR011009">
    <property type="entry name" value="Kinase-like_dom_sf"/>
</dbReference>
<keyword evidence="3" id="KW-0547">Nucleotide-binding</keyword>
<dbReference type="EC" id="2.7.11.1" evidence="1"/>
<keyword evidence="4 7" id="KW-0418">Kinase</keyword>
<dbReference type="Proteomes" id="UP001221142">
    <property type="component" value="Unassembled WGS sequence"/>
</dbReference>
<dbReference type="PROSITE" id="PS50011">
    <property type="entry name" value="PROTEIN_KINASE_DOM"/>
    <property type="match status" value="1"/>
</dbReference>